<keyword evidence="8" id="KW-0406">Ion transport</keyword>
<feature type="transmembrane region" description="Helical" evidence="12">
    <location>
        <begin position="150"/>
        <end position="169"/>
    </location>
</feature>
<dbReference type="InterPro" id="IPR051163">
    <property type="entry name" value="Sodium:Solute_Symporter_SSF"/>
</dbReference>
<evidence type="ECO:0000256" key="10">
    <source>
        <dbReference type="ARBA" id="ARBA00023201"/>
    </source>
</evidence>
<name>A0A5C6B5F9_9BACT</name>
<protein>
    <submittedName>
        <fullName evidence="13">Sodium/glucose cotransporter</fullName>
    </submittedName>
</protein>
<dbReference type="InterPro" id="IPR001734">
    <property type="entry name" value="Na/solute_symporter"/>
</dbReference>
<dbReference type="GO" id="GO:0005886">
    <property type="term" value="C:plasma membrane"/>
    <property type="evidence" value="ECO:0007669"/>
    <property type="project" value="UniProtKB-SubCell"/>
</dbReference>
<dbReference type="GO" id="GO:0015293">
    <property type="term" value="F:symporter activity"/>
    <property type="evidence" value="ECO:0007669"/>
    <property type="project" value="TreeGrafter"/>
</dbReference>
<keyword evidence="4" id="KW-1003">Cell membrane</keyword>
<keyword evidence="6 12" id="KW-1133">Transmembrane helix</keyword>
<evidence type="ECO:0000256" key="9">
    <source>
        <dbReference type="ARBA" id="ARBA00023136"/>
    </source>
</evidence>
<comment type="subcellular location">
    <subcellularLocation>
        <location evidence="1">Cell membrane</location>
        <topology evidence="1">Multi-pass membrane protein</topology>
    </subcellularLocation>
</comment>
<dbReference type="Proteomes" id="UP000320176">
    <property type="component" value="Unassembled WGS sequence"/>
</dbReference>
<keyword evidence="5 12" id="KW-0812">Transmembrane</keyword>
<evidence type="ECO:0000256" key="2">
    <source>
        <dbReference type="ARBA" id="ARBA00006434"/>
    </source>
</evidence>
<keyword evidence="3" id="KW-0813">Transport</keyword>
<evidence type="ECO:0000256" key="4">
    <source>
        <dbReference type="ARBA" id="ARBA00022475"/>
    </source>
</evidence>
<feature type="transmembrane region" description="Helical" evidence="12">
    <location>
        <begin position="422"/>
        <end position="439"/>
    </location>
</feature>
<feature type="transmembrane region" description="Helical" evidence="12">
    <location>
        <begin position="119"/>
        <end position="144"/>
    </location>
</feature>
<dbReference type="EMBL" id="SJPN01000002">
    <property type="protein sequence ID" value="TWU06506.1"/>
    <property type="molecule type" value="Genomic_DNA"/>
</dbReference>
<feature type="transmembrane region" description="Helical" evidence="12">
    <location>
        <begin position="271"/>
        <end position="296"/>
    </location>
</feature>
<organism evidence="13 14">
    <name type="scientific">Stieleria varia</name>
    <dbReference type="NCBI Taxonomy" id="2528005"/>
    <lineage>
        <taxon>Bacteria</taxon>
        <taxon>Pseudomonadati</taxon>
        <taxon>Planctomycetota</taxon>
        <taxon>Planctomycetia</taxon>
        <taxon>Pirellulales</taxon>
        <taxon>Pirellulaceae</taxon>
        <taxon>Stieleria</taxon>
    </lineage>
</organism>
<feature type="transmembrane region" description="Helical" evidence="12">
    <location>
        <begin position="6"/>
        <end position="26"/>
    </location>
</feature>
<evidence type="ECO:0000256" key="5">
    <source>
        <dbReference type="ARBA" id="ARBA00022692"/>
    </source>
</evidence>
<dbReference type="AlphaFoldDB" id="A0A5C6B5F9"/>
<gene>
    <name evidence="13" type="primary">sglT_3</name>
    <name evidence="13" type="ORF">Pla52n_22280</name>
</gene>
<dbReference type="GO" id="GO:0006814">
    <property type="term" value="P:sodium ion transport"/>
    <property type="evidence" value="ECO:0007669"/>
    <property type="project" value="UniProtKB-KW"/>
</dbReference>
<evidence type="ECO:0000256" key="8">
    <source>
        <dbReference type="ARBA" id="ARBA00023065"/>
    </source>
</evidence>
<dbReference type="Gene3D" id="1.20.1730.10">
    <property type="entry name" value="Sodium/glucose cotransporter"/>
    <property type="match status" value="1"/>
</dbReference>
<evidence type="ECO:0000256" key="3">
    <source>
        <dbReference type="ARBA" id="ARBA00022448"/>
    </source>
</evidence>
<reference evidence="13 14" key="1">
    <citation type="submission" date="2019-02" db="EMBL/GenBank/DDBJ databases">
        <title>Deep-cultivation of Planctomycetes and their phenomic and genomic characterization uncovers novel biology.</title>
        <authorList>
            <person name="Wiegand S."/>
            <person name="Jogler M."/>
            <person name="Boedeker C."/>
            <person name="Pinto D."/>
            <person name="Vollmers J."/>
            <person name="Rivas-Marin E."/>
            <person name="Kohn T."/>
            <person name="Peeters S.H."/>
            <person name="Heuer A."/>
            <person name="Rast P."/>
            <person name="Oberbeckmann S."/>
            <person name="Bunk B."/>
            <person name="Jeske O."/>
            <person name="Meyerdierks A."/>
            <person name="Storesund J.E."/>
            <person name="Kallscheuer N."/>
            <person name="Luecker S."/>
            <person name="Lage O.M."/>
            <person name="Pohl T."/>
            <person name="Merkel B.J."/>
            <person name="Hornburger P."/>
            <person name="Mueller R.-W."/>
            <person name="Bruemmer F."/>
            <person name="Labrenz M."/>
            <person name="Spormann A.M."/>
            <person name="Op Den Camp H."/>
            <person name="Overmann J."/>
            <person name="Amann R."/>
            <person name="Jetten M.S.M."/>
            <person name="Mascher T."/>
            <person name="Medema M.H."/>
            <person name="Devos D.P."/>
            <person name="Kaster A.-K."/>
            <person name="Ovreas L."/>
            <person name="Rohde M."/>
            <person name="Galperin M.Y."/>
            <person name="Jogler C."/>
        </authorList>
    </citation>
    <scope>NUCLEOTIDE SEQUENCE [LARGE SCALE GENOMIC DNA]</scope>
    <source>
        <strain evidence="13 14">Pla52n</strain>
    </source>
</reference>
<evidence type="ECO:0000256" key="6">
    <source>
        <dbReference type="ARBA" id="ARBA00022989"/>
    </source>
</evidence>
<dbReference type="PROSITE" id="PS50283">
    <property type="entry name" value="NA_SOLUT_SYMP_3"/>
    <property type="match status" value="1"/>
</dbReference>
<dbReference type="NCBIfam" id="TIGR00813">
    <property type="entry name" value="sss"/>
    <property type="match status" value="1"/>
</dbReference>
<dbReference type="PANTHER" id="PTHR42985:SF40">
    <property type="entry name" value="LD47995P-RELATED"/>
    <property type="match status" value="1"/>
</dbReference>
<evidence type="ECO:0000313" key="13">
    <source>
        <dbReference type="EMBL" id="TWU06506.1"/>
    </source>
</evidence>
<feature type="transmembrane region" description="Helical" evidence="12">
    <location>
        <begin position="343"/>
        <end position="369"/>
    </location>
</feature>
<feature type="transmembrane region" description="Helical" evidence="12">
    <location>
        <begin position="231"/>
        <end position="250"/>
    </location>
</feature>
<evidence type="ECO:0000313" key="14">
    <source>
        <dbReference type="Proteomes" id="UP000320176"/>
    </source>
</evidence>
<dbReference type="InterPro" id="IPR038377">
    <property type="entry name" value="Na/Glc_symporter_sf"/>
</dbReference>
<accession>A0A5C6B5F9</accession>
<keyword evidence="10" id="KW-0739">Sodium transport</keyword>
<feature type="transmembrane region" description="Helical" evidence="12">
    <location>
        <begin position="73"/>
        <end position="98"/>
    </location>
</feature>
<keyword evidence="7" id="KW-0915">Sodium</keyword>
<comment type="similarity">
    <text evidence="2 11">Belongs to the sodium:solute symporter (SSF) (TC 2.A.21) family.</text>
</comment>
<keyword evidence="14" id="KW-1185">Reference proteome</keyword>
<proteinExistence type="inferred from homology"/>
<comment type="caution">
    <text evidence="13">The sequence shown here is derived from an EMBL/GenBank/DDBJ whole genome shotgun (WGS) entry which is preliminary data.</text>
</comment>
<dbReference type="Pfam" id="PF00474">
    <property type="entry name" value="SSF"/>
    <property type="match status" value="1"/>
</dbReference>
<feature type="transmembrane region" description="Helical" evidence="12">
    <location>
        <begin position="471"/>
        <end position="491"/>
    </location>
</feature>
<evidence type="ECO:0000256" key="11">
    <source>
        <dbReference type="RuleBase" id="RU362091"/>
    </source>
</evidence>
<sequence length="511" mass="55456">MIRMHPLDLLVIAIYLIVILSLGFVFGRNQSRSEFFVASRSMNWLTVGLSVMATLFSSNSFVFYPAAAMGDSLRIGLSLVAFALMTPIVMFVFVPVYARLKVETAYEYLELRFQVSVRALAAGLFVLLRIGWMASATYAASLVVSEVAGVPQTVVIVGLGVIAIGYTMVGGLRAVMWTDVIQFFVFALTILATFGLILSKTDTGIGGVLSTYFDGRSGMVVDFELSLTLQYGSWAILIGVFLEGLSAFGVDQVAVQRYLSAKSIRTSQVGAMLNLIGMWVVVPALLMIGVALYSYYSQHPDELAPARQIVQTLPEIIADNPKIADHAMPNFVRVHFPAGMAGLFLAALMAAIMSSIDSGVHSVTTVLVVDFRDRLFPDLRPDSARGELRMIRVMVLLIGVLSIGLACMVGPMGNVFDIGKKLTAAFGGPLLAIFVLALFTKRTSAIGVLVGAVSATAVTLVLMYTQTWFSVWYWPIGFGMSLTLGYVISLMRPSPATEFTFNRIMQKVVPD</sequence>
<feature type="transmembrane region" description="Helical" evidence="12">
    <location>
        <begin position="47"/>
        <end position="67"/>
    </location>
</feature>
<evidence type="ECO:0000256" key="7">
    <source>
        <dbReference type="ARBA" id="ARBA00023053"/>
    </source>
</evidence>
<feature type="transmembrane region" description="Helical" evidence="12">
    <location>
        <begin position="446"/>
        <end position="465"/>
    </location>
</feature>
<keyword evidence="9 12" id="KW-0472">Membrane</keyword>
<evidence type="ECO:0000256" key="12">
    <source>
        <dbReference type="SAM" id="Phobius"/>
    </source>
</evidence>
<feature type="transmembrane region" description="Helical" evidence="12">
    <location>
        <begin position="181"/>
        <end position="199"/>
    </location>
</feature>
<feature type="transmembrane region" description="Helical" evidence="12">
    <location>
        <begin position="390"/>
        <end position="416"/>
    </location>
</feature>
<dbReference type="OrthoDB" id="9810181at2"/>
<dbReference type="PANTHER" id="PTHR42985">
    <property type="entry name" value="SODIUM-COUPLED MONOCARBOXYLATE TRANSPORTER"/>
    <property type="match status" value="1"/>
</dbReference>
<evidence type="ECO:0000256" key="1">
    <source>
        <dbReference type="ARBA" id="ARBA00004651"/>
    </source>
</evidence>